<keyword evidence="3" id="KW-1185">Reference proteome</keyword>
<protein>
    <submittedName>
        <fullName evidence="2">ABC-type transporter Mla maintaining outer membrane lipid asymmetry, permease component MlaE</fullName>
    </submittedName>
</protein>
<dbReference type="Pfam" id="PF02405">
    <property type="entry name" value="MlaE"/>
    <property type="match status" value="1"/>
</dbReference>
<feature type="transmembrane region" description="Helical" evidence="1">
    <location>
        <begin position="40"/>
        <end position="65"/>
    </location>
</feature>
<accession>A0A0S7BZ06</accession>
<dbReference type="GO" id="GO:0043190">
    <property type="term" value="C:ATP-binding cassette (ABC) transporter complex"/>
    <property type="evidence" value="ECO:0007669"/>
    <property type="project" value="InterPro"/>
</dbReference>
<name>A0A0S7BZ06_9BACT</name>
<evidence type="ECO:0000313" key="2">
    <source>
        <dbReference type="EMBL" id="GAP43819.1"/>
    </source>
</evidence>
<proteinExistence type="predicted"/>
<feature type="transmembrane region" description="Helical" evidence="1">
    <location>
        <begin position="228"/>
        <end position="247"/>
    </location>
</feature>
<feature type="transmembrane region" description="Helical" evidence="1">
    <location>
        <begin position="138"/>
        <end position="167"/>
    </location>
</feature>
<dbReference type="RefSeq" id="WP_201781648.1">
    <property type="nucleotide sequence ID" value="NZ_DF968182.1"/>
</dbReference>
<feature type="transmembrane region" description="Helical" evidence="1">
    <location>
        <begin position="188"/>
        <end position="208"/>
    </location>
</feature>
<dbReference type="AlphaFoldDB" id="A0A0S7BZ06"/>
<dbReference type="PANTHER" id="PTHR30188:SF4">
    <property type="entry name" value="PROTEIN TRIGALACTOSYLDIACYLGLYCEROL 1, CHLOROPLASTIC"/>
    <property type="match status" value="1"/>
</dbReference>
<keyword evidence="1" id="KW-0472">Membrane</keyword>
<gene>
    <name evidence="2" type="ORF">TBC1_111977</name>
</gene>
<dbReference type="STRING" id="1678841.TBC1_111977"/>
<dbReference type="Proteomes" id="UP000053091">
    <property type="component" value="Unassembled WGS sequence"/>
</dbReference>
<dbReference type="PATRIC" id="fig|1678841.3.peg.2210"/>
<dbReference type="GO" id="GO:0005548">
    <property type="term" value="F:phospholipid transporter activity"/>
    <property type="evidence" value="ECO:0007669"/>
    <property type="project" value="TreeGrafter"/>
</dbReference>
<keyword evidence="1" id="KW-0812">Transmembrane</keyword>
<dbReference type="EMBL" id="DF968182">
    <property type="protein sequence ID" value="GAP43819.1"/>
    <property type="molecule type" value="Genomic_DNA"/>
</dbReference>
<keyword evidence="1" id="KW-1133">Transmembrane helix</keyword>
<dbReference type="InterPro" id="IPR030802">
    <property type="entry name" value="Permease_MalE"/>
</dbReference>
<sequence length="248" mass="27204">MLKGFLFHIGRYILLMRQVFKRPEKQSIYIRQIMVEIDNLGLDSVGIVAFISTFMGAVLCIQMAFNIDTPFIPLYTIGFVTRQSVVLEFSPTIISLILAGKVGSRVASELGTMRVTEQIDAIEIIGINPATYLIFPKIIAVVLINPILITMSMVMAIMGGWLAGILTGLVPTSEYVYGIKAFFESYDIIYALIKTVVFAFLIVSISGYHGYYTKGGALEVGASSTKGVVHSSIAIIVFNLILTQLLLS</sequence>
<evidence type="ECO:0000313" key="3">
    <source>
        <dbReference type="Proteomes" id="UP000053091"/>
    </source>
</evidence>
<dbReference type="PANTHER" id="PTHR30188">
    <property type="entry name" value="ABC TRANSPORTER PERMEASE PROTEIN-RELATED"/>
    <property type="match status" value="1"/>
</dbReference>
<evidence type="ECO:0000256" key="1">
    <source>
        <dbReference type="SAM" id="Phobius"/>
    </source>
</evidence>
<organism evidence="2">
    <name type="scientific">Lentimicrobium saccharophilum</name>
    <dbReference type="NCBI Taxonomy" id="1678841"/>
    <lineage>
        <taxon>Bacteria</taxon>
        <taxon>Pseudomonadati</taxon>
        <taxon>Bacteroidota</taxon>
        <taxon>Bacteroidia</taxon>
        <taxon>Bacteroidales</taxon>
        <taxon>Lentimicrobiaceae</taxon>
        <taxon>Lentimicrobium</taxon>
    </lineage>
</organism>
<reference evidence="2" key="1">
    <citation type="journal article" date="2015" name="Genome Announc.">
        <title>Draft Genome Sequence of Bacteroidales Strain TBC1, a Novel Isolate from a Methanogenic Wastewater Treatment System.</title>
        <authorList>
            <person name="Tourlousse D.M."/>
            <person name="Matsuura N."/>
            <person name="Sun L."/>
            <person name="Toyonaga M."/>
            <person name="Kuroda K."/>
            <person name="Ohashi A."/>
            <person name="Cruz R."/>
            <person name="Yamaguchi T."/>
            <person name="Sekiguchi Y."/>
        </authorList>
    </citation>
    <scope>NUCLEOTIDE SEQUENCE [LARGE SCALE GENOMIC DNA]</scope>
    <source>
        <strain evidence="2">TBC1</strain>
    </source>
</reference>